<keyword evidence="8" id="KW-1185">Reference proteome</keyword>
<dbReference type="InterPro" id="IPR050418">
    <property type="entry name" value="D-iso_2-hydroxyacid_DH_PdxB"/>
</dbReference>
<organism evidence="7 8">
    <name type="scientific">Clostridium estertheticum subsp. estertheticum</name>
    <dbReference type="NCBI Taxonomy" id="1552"/>
    <lineage>
        <taxon>Bacteria</taxon>
        <taxon>Bacillati</taxon>
        <taxon>Bacillota</taxon>
        <taxon>Clostridia</taxon>
        <taxon>Eubacteriales</taxon>
        <taxon>Clostridiaceae</taxon>
        <taxon>Clostridium</taxon>
    </lineage>
</organism>
<evidence type="ECO:0000256" key="3">
    <source>
        <dbReference type="ARBA" id="ARBA00023027"/>
    </source>
</evidence>
<dbReference type="EMBL" id="CP015756">
    <property type="protein sequence ID" value="APC41600.1"/>
    <property type="molecule type" value="Genomic_DNA"/>
</dbReference>
<dbReference type="InterPro" id="IPR006140">
    <property type="entry name" value="D-isomer_DH_NAD-bd"/>
</dbReference>
<dbReference type="KEGG" id="ceu:A7L45_16685"/>
<dbReference type="STRING" id="1552.A7L45_16685"/>
<evidence type="ECO:0000313" key="7">
    <source>
        <dbReference type="EMBL" id="APC41600.1"/>
    </source>
</evidence>
<protein>
    <submittedName>
        <fullName evidence="7">Glycerate dehydrogenase</fullName>
    </submittedName>
</protein>
<dbReference type="SUPFAM" id="SSF52283">
    <property type="entry name" value="Formate/glycerate dehydrogenase catalytic domain-like"/>
    <property type="match status" value="1"/>
</dbReference>
<dbReference type="PANTHER" id="PTHR43761:SF1">
    <property type="entry name" value="D-ISOMER SPECIFIC 2-HYDROXYACID DEHYDROGENASE CATALYTIC DOMAIN-CONTAINING PROTEIN-RELATED"/>
    <property type="match status" value="1"/>
</dbReference>
<name>A0A1J0GKW3_9CLOT</name>
<dbReference type="InterPro" id="IPR029752">
    <property type="entry name" value="D-isomer_DH_CS1"/>
</dbReference>
<comment type="similarity">
    <text evidence="1 4">Belongs to the D-isomer specific 2-hydroxyacid dehydrogenase family.</text>
</comment>
<dbReference type="PROSITE" id="PS00671">
    <property type="entry name" value="D_2_HYDROXYACID_DH_3"/>
    <property type="match status" value="1"/>
</dbReference>
<dbReference type="InterPro" id="IPR036291">
    <property type="entry name" value="NAD(P)-bd_dom_sf"/>
</dbReference>
<proteinExistence type="inferred from homology"/>
<evidence type="ECO:0000256" key="1">
    <source>
        <dbReference type="ARBA" id="ARBA00005854"/>
    </source>
</evidence>
<dbReference type="Pfam" id="PF00389">
    <property type="entry name" value="2-Hacid_dh"/>
    <property type="match status" value="1"/>
</dbReference>
<dbReference type="InterPro" id="IPR006139">
    <property type="entry name" value="D-isomer_2_OHA_DH_cat_dom"/>
</dbReference>
<dbReference type="PROSITE" id="PS00065">
    <property type="entry name" value="D_2_HYDROXYACID_DH_1"/>
    <property type="match status" value="1"/>
</dbReference>
<sequence>MKIVVLDGFTLNPGDLSWKEFEKLGELKVYDRTSFDEIVDRAYDCEIILTNKTPLGMDTLKKLPKIKYIGVLATGYNVVDAKAAKEMGIIVTNTPAYGTNSVAQFVFALLLEICHHVGEHNEVVRKGAWTNSKDFCFWNYPMIELAGKTMGIIGMGRIGVVTSTIAQAFGMNVLAYNPSKKESLISDTFKYVELDQLYEGADVISLHCPLFEETKGIINKESIKKMKDGVIIINTSRGPLIVEEDLAQALNSGKVAGVGLDVMSVEPVQMDNPLMRAKNCLITPHIAWAPKESRERLMNIAVDNLIQFAKGRPINIVK</sequence>
<dbReference type="Gene3D" id="3.40.50.720">
    <property type="entry name" value="NAD(P)-binding Rossmann-like Domain"/>
    <property type="match status" value="2"/>
</dbReference>
<feature type="domain" description="D-isomer specific 2-hydroxyacid dehydrogenase catalytic" evidence="5">
    <location>
        <begin position="17"/>
        <end position="317"/>
    </location>
</feature>
<accession>A0A1J0GKW3</accession>
<keyword evidence="3" id="KW-0520">NAD</keyword>
<gene>
    <name evidence="7" type="ORF">A7L45_16685</name>
</gene>
<dbReference type="FunFam" id="3.40.50.720:FF:000203">
    <property type="entry name" value="D-3-phosphoglycerate dehydrogenase (SerA)"/>
    <property type="match status" value="1"/>
</dbReference>
<reference evidence="8" key="1">
    <citation type="journal article" date="2016" name="Front. Microbiol.">
        <title>Complete Genome Sequence of Clostridium estertheticum DSM 8809, a Microbe Identified in Spoiled Vacuum Packed Beef.</title>
        <authorList>
            <person name="Yu Z."/>
            <person name="Gunn L."/>
            <person name="Brennan E."/>
            <person name="Reid R."/>
            <person name="Wall P.G."/>
            <person name="Gaora O.P."/>
            <person name="Hurley D."/>
            <person name="Bolton D."/>
            <person name="Fanning S."/>
        </authorList>
    </citation>
    <scope>NUCLEOTIDE SEQUENCE [LARGE SCALE GENOMIC DNA]</scope>
    <source>
        <strain evidence="8">DSM 8809</strain>
    </source>
</reference>
<evidence type="ECO:0000256" key="2">
    <source>
        <dbReference type="ARBA" id="ARBA00023002"/>
    </source>
</evidence>
<dbReference type="PANTHER" id="PTHR43761">
    <property type="entry name" value="D-ISOMER SPECIFIC 2-HYDROXYACID DEHYDROGENASE FAMILY PROTEIN (AFU_ORTHOLOGUE AFUA_1G13630)"/>
    <property type="match status" value="1"/>
</dbReference>
<dbReference type="RefSeq" id="WP_071613892.1">
    <property type="nucleotide sequence ID" value="NZ_CP015756.1"/>
</dbReference>
<evidence type="ECO:0000256" key="4">
    <source>
        <dbReference type="RuleBase" id="RU003719"/>
    </source>
</evidence>
<dbReference type="InterPro" id="IPR029753">
    <property type="entry name" value="D-isomer_DH_CS"/>
</dbReference>
<dbReference type="Proteomes" id="UP000182569">
    <property type="component" value="Chromosome"/>
</dbReference>
<dbReference type="OrthoDB" id="9805416at2"/>
<dbReference type="CDD" id="cd12162">
    <property type="entry name" value="2-Hacid_dh_4"/>
    <property type="match status" value="1"/>
</dbReference>
<dbReference type="AlphaFoldDB" id="A0A1J0GKW3"/>
<dbReference type="PROSITE" id="PS00670">
    <property type="entry name" value="D_2_HYDROXYACID_DH_2"/>
    <property type="match status" value="1"/>
</dbReference>
<dbReference type="GO" id="GO:0051287">
    <property type="term" value="F:NAD binding"/>
    <property type="evidence" value="ECO:0007669"/>
    <property type="project" value="InterPro"/>
</dbReference>
<dbReference type="SUPFAM" id="SSF51735">
    <property type="entry name" value="NAD(P)-binding Rossmann-fold domains"/>
    <property type="match status" value="1"/>
</dbReference>
<evidence type="ECO:0000259" key="5">
    <source>
        <dbReference type="Pfam" id="PF00389"/>
    </source>
</evidence>
<feature type="domain" description="D-isomer specific 2-hydroxyacid dehydrogenase NAD-binding" evidence="6">
    <location>
        <begin position="107"/>
        <end position="287"/>
    </location>
</feature>
<keyword evidence="2 4" id="KW-0560">Oxidoreductase</keyword>
<evidence type="ECO:0000313" key="8">
    <source>
        <dbReference type="Proteomes" id="UP000182569"/>
    </source>
</evidence>
<evidence type="ECO:0000259" key="6">
    <source>
        <dbReference type="Pfam" id="PF02826"/>
    </source>
</evidence>
<dbReference type="GO" id="GO:0016616">
    <property type="term" value="F:oxidoreductase activity, acting on the CH-OH group of donors, NAD or NADP as acceptor"/>
    <property type="evidence" value="ECO:0007669"/>
    <property type="project" value="InterPro"/>
</dbReference>
<dbReference type="Pfam" id="PF02826">
    <property type="entry name" value="2-Hacid_dh_C"/>
    <property type="match status" value="1"/>
</dbReference>